<evidence type="ECO:0000259" key="14">
    <source>
        <dbReference type="PROSITE" id="PS50835"/>
    </source>
</evidence>
<dbReference type="SUPFAM" id="SSF48726">
    <property type="entry name" value="Immunoglobulin"/>
    <property type="match status" value="3"/>
</dbReference>
<evidence type="ECO:0000256" key="12">
    <source>
        <dbReference type="ARBA" id="ARBA00037995"/>
    </source>
</evidence>
<organism evidence="15 16">
    <name type="scientific">Cairina moschata</name>
    <name type="common">Muscovy duck</name>
    <dbReference type="NCBI Taxonomy" id="8855"/>
    <lineage>
        <taxon>Eukaryota</taxon>
        <taxon>Metazoa</taxon>
        <taxon>Chordata</taxon>
        <taxon>Craniata</taxon>
        <taxon>Vertebrata</taxon>
        <taxon>Euteleostomi</taxon>
        <taxon>Archelosauria</taxon>
        <taxon>Archosauria</taxon>
        <taxon>Dinosauria</taxon>
        <taxon>Saurischia</taxon>
        <taxon>Theropoda</taxon>
        <taxon>Coelurosauria</taxon>
        <taxon>Aves</taxon>
        <taxon>Neognathae</taxon>
        <taxon>Galloanserae</taxon>
        <taxon>Anseriformes</taxon>
        <taxon>Anatidae</taxon>
        <taxon>Anatinae</taxon>
        <taxon>Cairina</taxon>
    </lineage>
</organism>
<dbReference type="GO" id="GO:0098552">
    <property type="term" value="C:side of membrane"/>
    <property type="evidence" value="ECO:0007669"/>
    <property type="project" value="UniProtKB-KW"/>
</dbReference>
<dbReference type="PANTHER" id="PTHR42757:SF9">
    <property type="entry name" value="NEUROTRIMIN"/>
    <property type="match status" value="1"/>
</dbReference>
<comment type="subcellular location">
    <subcellularLocation>
        <location evidence="1">Cell membrane</location>
        <topology evidence="1">Lipid-anchor</topology>
        <topology evidence="1">GPI-anchor</topology>
    </subcellularLocation>
</comment>
<dbReference type="PANTHER" id="PTHR42757">
    <property type="entry name" value="IGLON FAMILY OF IMMUNOGLOBULIN SUPERFAMILY-RELATED"/>
    <property type="match status" value="1"/>
</dbReference>
<dbReference type="InterPro" id="IPR007110">
    <property type="entry name" value="Ig-like_dom"/>
</dbReference>
<dbReference type="PROSITE" id="PS50835">
    <property type="entry name" value="IG_LIKE"/>
    <property type="match status" value="3"/>
</dbReference>
<evidence type="ECO:0000256" key="1">
    <source>
        <dbReference type="ARBA" id="ARBA00004609"/>
    </source>
</evidence>
<dbReference type="Pfam" id="PF00047">
    <property type="entry name" value="ig"/>
    <property type="match status" value="1"/>
</dbReference>
<keyword evidence="7 13" id="KW-0472">Membrane</keyword>
<dbReference type="FunFam" id="2.60.40.10:FF:000013">
    <property type="entry name" value="cell adhesion molecule 1 isoform X1"/>
    <property type="match status" value="1"/>
</dbReference>
<dbReference type="Pfam" id="PF13927">
    <property type="entry name" value="Ig_3"/>
    <property type="match status" value="1"/>
</dbReference>
<dbReference type="FunFam" id="2.60.40.10:FF:000305">
    <property type="entry name" value="neurotrimin isoform X2"/>
    <property type="match status" value="1"/>
</dbReference>
<evidence type="ECO:0000313" key="16">
    <source>
        <dbReference type="Proteomes" id="UP000694556"/>
    </source>
</evidence>
<evidence type="ECO:0000256" key="11">
    <source>
        <dbReference type="ARBA" id="ARBA00023319"/>
    </source>
</evidence>
<keyword evidence="3" id="KW-0336">GPI-anchor</keyword>
<dbReference type="InterPro" id="IPR013151">
    <property type="entry name" value="Immunoglobulin_dom"/>
</dbReference>
<reference evidence="15" key="1">
    <citation type="submission" date="2018-09" db="EMBL/GenBank/DDBJ databases">
        <title>Common duck and Muscovy duck high density SNP chip.</title>
        <authorList>
            <person name="Vignal A."/>
            <person name="Thebault N."/>
            <person name="Warren W.C."/>
        </authorList>
    </citation>
    <scope>NUCLEOTIDE SEQUENCE [LARGE SCALE GENOMIC DNA]</scope>
</reference>
<keyword evidence="4" id="KW-0732">Signal</keyword>
<dbReference type="AlphaFoldDB" id="A0A8C3BVV9"/>
<dbReference type="InterPro" id="IPR050876">
    <property type="entry name" value="IgLON_domain"/>
</dbReference>
<keyword evidence="16" id="KW-1185">Reference proteome</keyword>
<feature type="domain" description="Ig-like" evidence="14">
    <location>
        <begin position="307"/>
        <end position="396"/>
    </location>
</feature>
<proteinExistence type="inferred from homology"/>
<reference evidence="15" key="2">
    <citation type="submission" date="2025-08" db="UniProtKB">
        <authorList>
            <consortium name="Ensembl"/>
        </authorList>
    </citation>
    <scope>IDENTIFICATION</scope>
</reference>
<evidence type="ECO:0000256" key="6">
    <source>
        <dbReference type="ARBA" id="ARBA00022889"/>
    </source>
</evidence>
<dbReference type="SMART" id="SM00409">
    <property type="entry name" value="IG"/>
    <property type="match status" value="3"/>
</dbReference>
<keyword evidence="8" id="KW-1015">Disulfide bond</keyword>
<keyword evidence="6" id="KW-0130">Cell adhesion</keyword>
<protein>
    <submittedName>
        <fullName evidence="15">Neurotrimin</fullName>
    </submittedName>
</protein>
<evidence type="ECO:0000313" key="15">
    <source>
        <dbReference type="Ensembl" id="ENSCMMP00000010793.1"/>
    </source>
</evidence>
<evidence type="ECO:0000256" key="9">
    <source>
        <dbReference type="ARBA" id="ARBA00023180"/>
    </source>
</evidence>
<evidence type="ECO:0000256" key="10">
    <source>
        <dbReference type="ARBA" id="ARBA00023288"/>
    </source>
</evidence>
<dbReference type="InterPro" id="IPR003598">
    <property type="entry name" value="Ig_sub2"/>
</dbReference>
<evidence type="ECO:0000256" key="3">
    <source>
        <dbReference type="ARBA" id="ARBA00022622"/>
    </source>
</evidence>
<evidence type="ECO:0000256" key="8">
    <source>
        <dbReference type="ARBA" id="ARBA00023157"/>
    </source>
</evidence>
<dbReference type="Proteomes" id="UP000694556">
    <property type="component" value="Chromosome 25"/>
</dbReference>
<reference evidence="15" key="3">
    <citation type="submission" date="2025-09" db="UniProtKB">
        <authorList>
            <consortium name="Ensembl"/>
        </authorList>
    </citation>
    <scope>IDENTIFICATION</scope>
</reference>
<keyword evidence="5" id="KW-0677">Repeat</keyword>
<dbReference type="FunFam" id="2.60.40.10:FF:000113">
    <property type="entry name" value="Opioid-binding protein/cell adhesion molecule"/>
    <property type="match status" value="1"/>
</dbReference>
<evidence type="ECO:0000256" key="2">
    <source>
        <dbReference type="ARBA" id="ARBA00022475"/>
    </source>
</evidence>
<dbReference type="Ensembl" id="ENSCMMT00000011874.1">
    <property type="protein sequence ID" value="ENSCMMP00000010793.1"/>
    <property type="gene ID" value="ENSCMMG00000006768.1"/>
</dbReference>
<evidence type="ECO:0000256" key="5">
    <source>
        <dbReference type="ARBA" id="ARBA00022737"/>
    </source>
</evidence>
<feature type="domain" description="Ig-like" evidence="14">
    <location>
        <begin position="124"/>
        <end position="211"/>
    </location>
</feature>
<accession>A0A8C3BVV9</accession>
<dbReference type="SMART" id="SM00408">
    <property type="entry name" value="IGc2"/>
    <property type="match status" value="3"/>
</dbReference>
<keyword evidence="11" id="KW-0393">Immunoglobulin domain</keyword>
<evidence type="ECO:0000256" key="13">
    <source>
        <dbReference type="SAM" id="Phobius"/>
    </source>
</evidence>
<dbReference type="Pfam" id="PF07679">
    <property type="entry name" value="I-set"/>
    <property type="match status" value="1"/>
</dbReference>
<dbReference type="InterPro" id="IPR036179">
    <property type="entry name" value="Ig-like_dom_sf"/>
</dbReference>
<dbReference type="InterPro" id="IPR013098">
    <property type="entry name" value="Ig_I-set"/>
</dbReference>
<dbReference type="Gene3D" id="2.60.40.10">
    <property type="entry name" value="Immunoglobulins"/>
    <property type="match status" value="3"/>
</dbReference>
<keyword evidence="13" id="KW-0812">Transmembrane</keyword>
<keyword evidence="2" id="KW-1003">Cell membrane</keyword>
<name>A0A8C3BVV9_CAIMO</name>
<feature type="transmembrane region" description="Helical" evidence="13">
    <location>
        <begin position="71"/>
        <end position="89"/>
    </location>
</feature>
<keyword evidence="10" id="KW-0449">Lipoprotein</keyword>
<dbReference type="GO" id="GO:0005886">
    <property type="term" value="C:plasma membrane"/>
    <property type="evidence" value="ECO:0007669"/>
    <property type="project" value="UniProtKB-SubCell"/>
</dbReference>
<dbReference type="GO" id="GO:0007155">
    <property type="term" value="P:cell adhesion"/>
    <property type="evidence" value="ECO:0007669"/>
    <property type="project" value="UniProtKB-KW"/>
</dbReference>
<dbReference type="InterPro" id="IPR003599">
    <property type="entry name" value="Ig_sub"/>
</dbReference>
<feature type="domain" description="Ig-like" evidence="14">
    <location>
        <begin position="221"/>
        <end position="303"/>
    </location>
</feature>
<evidence type="ECO:0000256" key="7">
    <source>
        <dbReference type="ARBA" id="ARBA00023136"/>
    </source>
</evidence>
<keyword evidence="9" id="KW-0325">Glycoprotein</keyword>
<keyword evidence="13" id="KW-1133">Transmembrane helix</keyword>
<dbReference type="InterPro" id="IPR013783">
    <property type="entry name" value="Ig-like_fold"/>
</dbReference>
<evidence type="ECO:0000256" key="4">
    <source>
        <dbReference type="ARBA" id="ARBA00022729"/>
    </source>
</evidence>
<sequence length="429" mass="46925">MAKNWGRCSPASHSHALARPVSNARAAADSRLDLSREGRKQGHLNLYISLGDRENLPTPTLQLLAAPTSTVLAPLVPISFFVVFITDVFRRLLANFKEAARGGWSPLRLCLPGVPVRSGDATFPKAMDNVTVRQGESATLRCSVDNRVTRVAWLNRSSILYAGNDKWCLDPRVVLLANTKTQYSIQIHDVDVYDEGPYTCSVQTDNHPKTSRVHLIVQVSPKITEISSDISINEGGNVSLTCIATGRPDPTITWRHISPKAVGFISEDEYLEITGITREQSGEYECSASNDVAAPVVQRVKVTVNYPPYISDAKSTGVPVGQKGILLCEASAVPSADFQWYKDDKRLAEGQKGLKVENKAFFSRLTFFNVSEQDYGNYTCVASNQLGNTNASMILYGPGAVHDGNNGAWRRGGCAWLLALPLAQLARLF</sequence>
<comment type="similarity">
    <text evidence="12">Belongs to the immunoglobulin superfamily. IgLON family.</text>
</comment>